<organism evidence="2 3">
    <name type="scientific">Pleomorphomonas diazotrophica</name>
    <dbReference type="NCBI Taxonomy" id="1166257"/>
    <lineage>
        <taxon>Bacteria</taxon>
        <taxon>Pseudomonadati</taxon>
        <taxon>Pseudomonadota</taxon>
        <taxon>Alphaproteobacteria</taxon>
        <taxon>Hyphomicrobiales</taxon>
        <taxon>Pleomorphomonadaceae</taxon>
        <taxon>Pleomorphomonas</taxon>
    </lineage>
</organism>
<evidence type="ECO:0000313" key="2">
    <source>
        <dbReference type="EMBL" id="PKR87801.1"/>
    </source>
</evidence>
<dbReference type="RefSeq" id="WP_101290924.1">
    <property type="nucleotide sequence ID" value="NZ_PJNW01000016.1"/>
</dbReference>
<sequence length="157" mass="17128">MSRRTMKIALSVSIVLNLFILGAATGAYFWQGARQPPRQSGQGFAAAAEALEPAERQAFRQALAKARREAQPDSQAARDARDTLARLLNEPELDRKTIDAALEAARNADTKVRAHVEEAVVDFAESLDPASRTILIQGLSRRGQILPRDPVPGDTKK</sequence>
<proteinExistence type="predicted"/>
<dbReference type="Proteomes" id="UP000233491">
    <property type="component" value="Unassembled WGS sequence"/>
</dbReference>
<dbReference type="AlphaFoldDB" id="A0A2N3LT69"/>
<evidence type="ECO:0008006" key="4">
    <source>
        <dbReference type="Google" id="ProtNLM"/>
    </source>
</evidence>
<dbReference type="EMBL" id="PJNW01000016">
    <property type="protein sequence ID" value="PKR87801.1"/>
    <property type="molecule type" value="Genomic_DNA"/>
</dbReference>
<feature type="compositionally biased region" description="Basic and acidic residues" evidence="1">
    <location>
        <begin position="66"/>
        <end position="83"/>
    </location>
</feature>
<evidence type="ECO:0000256" key="1">
    <source>
        <dbReference type="SAM" id="MobiDB-lite"/>
    </source>
</evidence>
<keyword evidence="3" id="KW-1185">Reference proteome</keyword>
<dbReference type="Pfam" id="PF13801">
    <property type="entry name" value="Metal_resist"/>
    <property type="match status" value="1"/>
</dbReference>
<dbReference type="InterPro" id="IPR025961">
    <property type="entry name" value="Metal_resist"/>
</dbReference>
<name>A0A2N3LT69_9HYPH</name>
<accession>A0A2N3LT69</accession>
<reference evidence="2 3" key="1">
    <citation type="submission" date="2017-12" db="EMBL/GenBank/DDBJ databases">
        <title>Anaerobic carbon monoxide metabolism by Pleomorphomonas carboxyditropha sp. nov., a new mesophilic hydrogenogenic carboxidotroph.</title>
        <authorList>
            <person name="Esquivel-Elizondo S."/>
            <person name="Krajmalnik-Brown R."/>
        </authorList>
    </citation>
    <scope>NUCLEOTIDE SEQUENCE [LARGE SCALE GENOMIC DNA]</scope>
    <source>
        <strain evidence="2 3">R5-392</strain>
    </source>
</reference>
<gene>
    <name evidence="2" type="ORF">CXZ10_18960</name>
</gene>
<evidence type="ECO:0000313" key="3">
    <source>
        <dbReference type="Proteomes" id="UP000233491"/>
    </source>
</evidence>
<protein>
    <recommendedName>
        <fullName evidence="4">Periplasmic heavy metal sensor</fullName>
    </recommendedName>
</protein>
<comment type="caution">
    <text evidence="2">The sequence shown here is derived from an EMBL/GenBank/DDBJ whole genome shotgun (WGS) entry which is preliminary data.</text>
</comment>
<feature type="region of interest" description="Disordered" evidence="1">
    <location>
        <begin position="64"/>
        <end position="83"/>
    </location>
</feature>
<dbReference type="OrthoDB" id="8098225at2"/>